<sequence>MTLMDSVLKSVKIADIENELYFNYFSGYNYLLQNKPDSAIIYFDRMDMSLRSGEWTILKQYQELSILINQQGTVASDLAIRILNVIKQAETSNSSFTYRLYDLLAKAYYNNHNTEKAKEYTDLYYKNHPFKSHPIIAQRYHDIFFMLAESGKDTLAMRQSLDSSRSLAIHIKDSIALMRTYDYESHLYALKGQTKKALDKSRVFFEYFSRNNMLSTYWFNNLATSFNKDGQIDSAIYYYNKGIQWSGQFDPNISLLPFYSGLRDMYRMKGDYKNAMIASDSALQIYIRNTIRIENEKIEAIHTEYQTEKKDQLIEALNTTNALNRKIIFQQRWIFIAIAILLAILGLYLYNNYKRKILKAKNDQLQIENKRLLLEQKISQMQLNPHFIYNAISNLQGLISSDNKIKANNYLVSFSKLMRNFLELNRNEYITLSEEIVSLQNYIHLQQMRFEDKFKYDINTGNVDVEAVMIPPLLLQPFVENSIEHGFRNINHHGMLRIDFNSDANQLCIKIIDNGAGLQSQQTQFTTPKKSLSKVIIQERLDLLFNQMEKKAWFETSTLEDRSGWVAQITIPLITA</sequence>
<gene>
    <name evidence="3" type="ORF">U0035_02520</name>
</gene>
<keyword evidence="1" id="KW-0812">Transmembrane</keyword>
<dbReference type="InterPro" id="IPR011990">
    <property type="entry name" value="TPR-like_helical_dom_sf"/>
</dbReference>
<dbReference type="InterPro" id="IPR036890">
    <property type="entry name" value="HATPase_C_sf"/>
</dbReference>
<keyword evidence="3" id="KW-0418">Kinase</keyword>
<dbReference type="SUPFAM" id="SSF48452">
    <property type="entry name" value="TPR-like"/>
    <property type="match status" value="1"/>
</dbReference>
<dbReference type="RefSeq" id="WP_162817983.1">
    <property type="nucleotide sequence ID" value="NZ_CP139960.1"/>
</dbReference>
<dbReference type="InterPro" id="IPR010559">
    <property type="entry name" value="Sig_transdc_His_kin_internal"/>
</dbReference>
<dbReference type="EMBL" id="CP139960">
    <property type="protein sequence ID" value="WQD39020.1"/>
    <property type="molecule type" value="Genomic_DNA"/>
</dbReference>
<protein>
    <submittedName>
        <fullName evidence="3">Histidine kinase</fullName>
    </submittedName>
</protein>
<keyword evidence="1" id="KW-1133">Transmembrane helix</keyword>
<keyword evidence="3" id="KW-0808">Transferase</keyword>
<reference evidence="3 4" key="1">
    <citation type="submission" date="2023-12" db="EMBL/GenBank/DDBJ databases">
        <title>Genome sequencing and assembly of bacterial species from a model synthetic community.</title>
        <authorList>
            <person name="Hogle S.L."/>
        </authorList>
    </citation>
    <scope>NUCLEOTIDE SEQUENCE [LARGE SCALE GENOMIC DNA]</scope>
    <source>
        <strain evidence="3 4">HAMBI_3031</strain>
    </source>
</reference>
<accession>A0ABZ0W6X1</accession>
<dbReference type="InterPro" id="IPR050640">
    <property type="entry name" value="Bact_2-comp_sensor_kinase"/>
</dbReference>
<dbReference type="Gene3D" id="1.25.40.10">
    <property type="entry name" value="Tetratricopeptide repeat domain"/>
    <property type="match status" value="1"/>
</dbReference>
<feature type="domain" description="Signal transduction histidine kinase internal region" evidence="2">
    <location>
        <begin position="375"/>
        <end position="454"/>
    </location>
</feature>
<dbReference type="Pfam" id="PF06580">
    <property type="entry name" value="His_kinase"/>
    <property type="match status" value="1"/>
</dbReference>
<evidence type="ECO:0000259" key="2">
    <source>
        <dbReference type="Pfam" id="PF06580"/>
    </source>
</evidence>
<organism evidence="3 4">
    <name type="scientific">Niabella yanshanensis</name>
    <dbReference type="NCBI Taxonomy" id="577386"/>
    <lineage>
        <taxon>Bacteria</taxon>
        <taxon>Pseudomonadati</taxon>
        <taxon>Bacteroidota</taxon>
        <taxon>Chitinophagia</taxon>
        <taxon>Chitinophagales</taxon>
        <taxon>Chitinophagaceae</taxon>
        <taxon>Niabella</taxon>
    </lineage>
</organism>
<dbReference type="PANTHER" id="PTHR34220:SF7">
    <property type="entry name" value="SENSOR HISTIDINE KINASE YPDA"/>
    <property type="match status" value="1"/>
</dbReference>
<dbReference type="Proteomes" id="UP001325680">
    <property type="component" value="Chromosome"/>
</dbReference>
<proteinExistence type="predicted"/>
<dbReference type="GO" id="GO:0016301">
    <property type="term" value="F:kinase activity"/>
    <property type="evidence" value="ECO:0007669"/>
    <property type="project" value="UniProtKB-KW"/>
</dbReference>
<feature type="transmembrane region" description="Helical" evidence="1">
    <location>
        <begin position="333"/>
        <end position="351"/>
    </location>
</feature>
<evidence type="ECO:0000256" key="1">
    <source>
        <dbReference type="SAM" id="Phobius"/>
    </source>
</evidence>
<dbReference type="PANTHER" id="PTHR34220">
    <property type="entry name" value="SENSOR HISTIDINE KINASE YPDA"/>
    <property type="match status" value="1"/>
</dbReference>
<keyword evidence="4" id="KW-1185">Reference proteome</keyword>
<dbReference type="Gene3D" id="3.30.565.10">
    <property type="entry name" value="Histidine kinase-like ATPase, C-terminal domain"/>
    <property type="match status" value="1"/>
</dbReference>
<keyword evidence="1" id="KW-0472">Membrane</keyword>
<evidence type="ECO:0000313" key="3">
    <source>
        <dbReference type="EMBL" id="WQD39020.1"/>
    </source>
</evidence>
<dbReference type="SUPFAM" id="SSF55874">
    <property type="entry name" value="ATPase domain of HSP90 chaperone/DNA topoisomerase II/histidine kinase"/>
    <property type="match status" value="1"/>
</dbReference>
<name>A0ABZ0W6X1_9BACT</name>
<evidence type="ECO:0000313" key="4">
    <source>
        <dbReference type="Proteomes" id="UP001325680"/>
    </source>
</evidence>